<evidence type="ECO:0000256" key="2">
    <source>
        <dbReference type="ARBA" id="ARBA00009477"/>
    </source>
</evidence>
<comment type="caution">
    <text evidence="9">The sequence shown here is derived from an EMBL/GenBank/DDBJ whole genome shotgun (WGS) entry which is preliminary data.</text>
</comment>
<organism evidence="9">
    <name type="scientific">Tolypothrix bouteillei VB521301</name>
    <dbReference type="NCBI Taxonomy" id="1479485"/>
    <lineage>
        <taxon>Bacteria</taxon>
        <taxon>Bacillati</taxon>
        <taxon>Cyanobacteriota</taxon>
        <taxon>Cyanophyceae</taxon>
        <taxon>Nostocales</taxon>
        <taxon>Tolypothrichaceae</taxon>
        <taxon>Tolypothrix</taxon>
    </lineage>
</organism>
<dbReference type="EMBL" id="JHEG04000001">
    <property type="protein sequence ID" value="KAF3886537.1"/>
    <property type="molecule type" value="Genomic_DNA"/>
</dbReference>
<dbReference type="Pfam" id="PF26002">
    <property type="entry name" value="Beta-barrel_AprE"/>
    <property type="match status" value="1"/>
</dbReference>
<keyword evidence="4" id="KW-1133">Transmembrane helix</keyword>
<dbReference type="Proteomes" id="UP000029738">
    <property type="component" value="Unassembled WGS sequence"/>
</dbReference>
<dbReference type="PANTHER" id="PTHR30386:SF26">
    <property type="entry name" value="TRANSPORT PROTEIN COMB"/>
    <property type="match status" value="1"/>
</dbReference>
<feature type="coiled-coil region" evidence="6">
    <location>
        <begin position="166"/>
        <end position="202"/>
    </location>
</feature>
<evidence type="ECO:0000313" key="9">
    <source>
        <dbReference type="EMBL" id="KIE10551.1"/>
    </source>
</evidence>
<feature type="coiled-coil region" evidence="6">
    <location>
        <begin position="266"/>
        <end position="350"/>
    </location>
</feature>
<dbReference type="STRING" id="1479485.DA73_0218630"/>
<evidence type="ECO:0000256" key="4">
    <source>
        <dbReference type="ARBA" id="ARBA00022989"/>
    </source>
</evidence>
<feature type="domain" description="AprE-like beta-barrel" evidence="7">
    <location>
        <begin position="399"/>
        <end position="489"/>
    </location>
</feature>
<evidence type="ECO:0000259" key="7">
    <source>
        <dbReference type="Pfam" id="PF26002"/>
    </source>
</evidence>
<dbReference type="PANTHER" id="PTHR30386">
    <property type="entry name" value="MEMBRANE FUSION SUBUNIT OF EMRAB-TOLC MULTIDRUG EFFLUX PUMP"/>
    <property type="match status" value="1"/>
</dbReference>
<evidence type="ECO:0000256" key="3">
    <source>
        <dbReference type="ARBA" id="ARBA00022692"/>
    </source>
</evidence>
<keyword evidence="10" id="KW-1185">Reference proteome</keyword>
<keyword evidence="6" id="KW-0175">Coiled coil</keyword>
<name>A0A0C1NCT2_9CYAN</name>
<keyword evidence="5" id="KW-0472">Membrane</keyword>
<reference evidence="8" key="2">
    <citation type="submission" date="2019-11" db="EMBL/GenBank/DDBJ databases">
        <title>Improved Assembly of Tolypothrix boutellei genome.</title>
        <authorList>
            <person name="Sarangi A.N."/>
            <person name="Mukherjee M."/>
            <person name="Ghosh S."/>
            <person name="Singh D."/>
            <person name="Das A."/>
            <person name="Kant S."/>
            <person name="Prusty A."/>
            <person name="Tripathy S."/>
        </authorList>
    </citation>
    <scope>NUCLEOTIDE SEQUENCE</scope>
    <source>
        <strain evidence="8">VB521301</strain>
    </source>
</reference>
<gene>
    <name evidence="9" type="ORF">DA73_0218630</name>
    <name evidence="8" type="ORF">DA73_0400014400</name>
</gene>
<dbReference type="InterPro" id="IPR050739">
    <property type="entry name" value="MFP"/>
</dbReference>
<evidence type="ECO:0000256" key="5">
    <source>
        <dbReference type="ARBA" id="ARBA00023136"/>
    </source>
</evidence>
<dbReference type="RefSeq" id="WP_038089556.1">
    <property type="nucleotide sequence ID" value="NZ_JHEG04000001.1"/>
</dbReference>
<dbReference type="AlphaFoldDB" id="A0A0C1NCT2"/>
<dbReference type="SUPFAM" id="SSF111369">
    <property type="entry name" value="HlyD-like secretion proteins"/>
    <property type="match status" value="1"/>
</dbReference>
<keyword evidence="3" id="KW-0812">Transmembrane</keyword>
<sequence>MANPSFNSLSVLSKPPQEQLDTLDSTTVHHQTLTASHPKDWHYGTEELLDALPRVWTRSLLYLIIGFTGIILPWSMLSKVDETGTARGRIEPKGATQRLDAAVGGNVIAVKVKEGEQVRAGQILVEQESDILRTNVQASQTKLQGDKNQLAQLRLLKNQLMLAVNVTEQQNQAQQLEKRAQVQQAQQNLDTLKTGYNLQKEEKLAKVNQMRQALDSSLAAYKLAEVRLKSAREKVPRYRKVWNEGAISHDRFLEVQQLAQENYQQLVQAQSNISQAQSNVKEQQTNYQRTIHQAESDIQQAQLRLNEQENNYQSVVQAGKLTLLKSQQQLKDLLSQITVLQSEIGQIKSQIQSFNLQLAQRVMRSPIDGTIFQLPIQQPGAVVQPGQMIAQVAPKGSTLILKAQLTSQQSGFLRAGMPVKIKFDAYPFQDYGVVQGRVSWISPDSKVSETNSGKLETYELDIALPQPYIQTANKRIELTPGQTATAEVIIRQRRVIDFLLDPFKKLQKGGLDL</sequence>
<dbReference type="PRINTS" id="PR01490">
    <property type="entry name" value="RTXTOXIND"/>
</dbReference>
<evidence type="ECO:0000313" key="10">
    <source>
        <dbReference type="Proteomes" id="UP000029738"/>
    </source>
</evidence>
<dbReference type="OrthoDB" id="9775513at2"/>
<accession>A0A0C1NCT2</accession>
<dbReference type="Gene3D" id="2.40.50.100">
    <property type="match status" value="1"/>
</dbReference>
<evidence type="ECO:0000256" key="6">
    <source>
        <dbReference type="SAM" id="Coils"/>
    </source>
</evidence>
<dbReference type="EMBL" id="JHEG02000048">
    <property type="protein sequence ID" value="KIE10551.1"/>
    <property type="molecule type" value="Genomic_DNA"/>
</dbReference>
<reference evidence="9" key="1">
    <citation type="journal article" date="2015" name="Genome Announc.">
        <title>Draft Genome Sequence of Tolypothrix boutellei Strain VB521301.</title>
        <authorList>
            <person name="Chandrababunaidu M.M."/>
            <person name="Singh D."/>
            <person name="Sen D."/>
            <person name="Bhan S."/>
            <person name="Das S."/>
            <person name="Gupta A."/>
            <person name="Adhikary S.P."/>
            <person name="Tripathy S."/>
        </authorList>
    </citation>
    <scope>NUCLEOTIDE SEQUENCE</scope>
    <source>
        <strain evidence="9">VB521301</strain>
    </source>
</reference>
<evidence type="ECO:0000256" key="1">
    <source>
        <dbReference type="ARBA" id="ARBA00004167"/>
    </source>
</evidence>
<dbReference type="GO" id="GO:0016020">
    <property type="term" value="C:membrane"/>
    <property type="evidence" value="ECO:0007669"/>
    <property type="project" value="UniProtKB-SubCell"/>
</dbReference>
<dbReference type="Gene3D" id="2.40.30.170">
    <property type="match status" value="1"/>
</dbReference>
<protein>
    <submittedName>
        <fullName evidence="9">Hemolysin D</fullName>
    </submittedName>
    <submittedName>
        <fullName evidence="8">HlyD family efflux transporter periplasmic adaptor subunit</fullName>
    </submittedName>
</protein>
<dbReference type="InterPro" id="IPR058982">
    <property type="entry name" value="Beta-barrel_AprE"/>
</dbReference>
<comment type="similarity">
    <text evidence="2">Belongs to the membrane fusion protein (MFP) (TC 8.A.1) family.</text>
</comment>
<proteinExistence type="inferred from homology"/>
<evidence type="ECO:0000313" key="8">
    <source>
        <dbReference type="EMBL" id="KAF3886537.1"/>
    </source>
</evidence>
<comment type="subcellular location">
    <subcellularLocation>
        <location evidence="1">Membrane</location>
        <topology evidence="1">Single-pass membrane protein</topology>
    </subcellularLocation>
</comment>